<proteinExistence type="predicted"/>
<dbReference type="AlphaFoldDB" id="A0AAD7GCB4"/>
<gene>
    <name evidence="2" type="ORF">B0H17DRAFT_1207508</name>
</gene>
<dbReference type="EMBL" id="JARKIE010000146">
    <property type="protein sequence ID" value="KAJ7676111.1"/>
    <property type="molecule type" value="Genomic_DNA"/>
</dbReference>
<feature type="region of interest" description="Disordered" evidence="1">
    <location>
        <begin position="98"/>
        <end position="138"/>
    </location>
</feature>
<keyword evidence="3" id="KW-1185">Reference proteome</keyword>
<evidence type="ECO:0000313" key="2">
    <source>
        <dbReference type="EMBL" id="KAJ7676111.1"/>
    </source>
</evidence>
<protein>
    <submittedName>
        <fullName evidence="2">Uncharacterized protein</fullName>
    </submittedName>
</protein>
<comment type="caution">
    <text evidence="2">The sequence shown here is derived from an EMBL/GenBank/DDBJ whole genome shotgun (WGS) entry which is preliminary data.</text>
</comment>
<dbReference type="Proteomes" id="UP001221757">
    <property type="component" value="Unassembled WGS sequence"/>
</dbReference>
<sequence length="138" mass="15840">MAERPAVGSETGSNLRPNQWDDANVRIAAEALARKRGENEPPEEYNRRVATWKRNEKRLHGLHKQDDFNVAIEFLERNVQETADHELAEAMDRKEKRDALASLEQAKSAQRTIDRKEAEAAALEKQAAEKRLQRPLDQ</sequence>
<name>A0AAD7GCB4_MYCRO</name>
<accession>A0AAD7GCB4</accession>
<organism evidence="2 3">
    <name type="scientific">Mycena rosella</name>
    <name type="common">Pink bonnet</name>
    <name type="synonym">Agaricus rosellus</name>
    <dbReference type="NCBI Taxonomy" id="1033263"/>
    <lineage>
        <taxon>Eukaryota</taxon>
        <taxon>Fungi</taxon>
        <taxon>Dikarya</taxon>
        <taxon>Basidiomycota</taxon>
        <taxon>Agaricomycotina</taxon>
        <taxon>Agaricomycetes</taxon>
        <taxon>Agaricomycetidae</taxon>
        <taxon>Agaricales</taxon>
        <taxon>Marasmiineae</taxon>
        <taxon>Mycenaceae</taxon>
        <taxon>Mycena</taxon>
    </lineage>
</organism>
<feature type="region of interest" description="Disordered" evidence="1">
    <location>
        <begin position="1"/>
        <end position="22"/>
    </location>
</feature>
<reference evidence="2" key="1">
    <citation type="submission" date="2023-03" db="EMBL/GenBank/DDBJ databases">
        <title>Massive genome expansion in bonnet fungi (Mycena s.s.) driven by repeated elements and novel gene families across ecological guilds.</title>
        <authorList>
            <consortium name="Lawrence Berkeley National Laboratory"/>
            <person name="Harder C.B."/>
            <person name="Miyauchi S."/>
            <person name="Viragh M."/>
            <person name="Kuo A."/>
            <person name="Thoen E."/>
            <person name="Andreopoulos B."/>
            <person name="Lu D."/>
            <person name="Skrede I."/>
            <person name="Drula E."/>
            <person name="Henrissat B."/>
            <person name="Morin E."/>
            <person name="Kohler A."/>
            <person name="Barry K."/>
            <person name="LaButti K."/>
            <person name="Morin E."/>
            <person name="Salamov A."/>
            <person name="Lipzen A."/>
            <person name="Mereny Z."/>
            <person name="Hegedus B."/>
            <person name="Baldrian P."/>
            <person name="Stursova M."/>
            <person name="Weitz H."/>
            <person name="Taylor A."/>
            <person name="Grigoriev I.V."/>
            <person name="Nagy L.G."/>
            <person name="Martin F."/>
            <person name="Kauserud H."/>
        </authorList>
    </citation>
    <scope>NUCLEOTIDE SEQUENCE</scope>
    <source>
        <strain evidence="2">CBHHK067</strain>
    </source>
</reference>
<evidence type="ECO:0000313" key="3">
    <source>
        <dbReference type="Proteomes" id="UP001221757"/>
    </source>
</evidence>
<feature type="compositionally biased region" description="Basic and acidic residues" evidence="1">
    <location>
        <begin position="126"/>
        <end position="138"/>
    </location>
</feature>
<evidence type="ECO:0000256" key="1">
    <source>
        <dbReference type="SAM" id="MobiDB-lite"/>
    </source>
</evidence>